<feature type="compositionally biased region" description="Polar residues" evidence="2">
    <location>
        <begin position="172"/>
        <end position="183"/>
    </location>
</feature>
<comment type="function">
    <text evidence="1">In NER, TFIIH acts by opening DNA around the lesion to allow the excision of the damaged oligonucleotide and its replacement by a new DNA fragment. In transcription, TFIIH has an essential role in transcription initiation. When the pre-initiation complex (PIC) has been established, TFIIH is required for promoter opening and promoter escape.</text>
</comment>
<proteinExistence type="inferred from homology"/>
<dbReference type="InterPro" id="IPR009400">
    <property type="entry name" value="TFIIH_TTDA/Tfb5"/>
</dbReference>
<dbReference type="SMART" id="SM01395">
    <property type="entry name" value="Tbf5"/>
    <property type="match status" value="1"/>
</dbReference>
<gene>
    <name evidence="3" type="ORF">CCMP2556_LOCUS40920</name>
</gene>
<comment type="subcellular location">
    <subcellularLocation>
        <location evidence="1">Nucleus</location>
    </subcellularLocation>
</comment>
<evidence type="ECO:0000256" key="2">
    <source>
        <dbReference type="SAM" id="MobiDB-lite"/>
    </source>
</evidence>
<keyword evidence="1" id="KW-0805">Transcription regulation</keyword>
<dbReference type="EMBL" id="CAXAMN010024139">
    <property type="protein sequence ID" value="CAK9084046.1"/>
    <property type="molecule type" value="Genomic_DNA"/>
</dbReference>
<sequence length="190" mass="20574">MVREVSGILVKGDPSILTYIKYICQKEAHADVEHLDQQHVFCSGGEEVSGWLEEKIDAFVARNMLEPPEDTATFQGTASAPTKGKGKQRGCGAEEVMFTSCTSSGWLWLGGSSSSESMTSLSLDSKVTLHFKPRVCPQRAAVGARAGAAGAGAVGRDRSTEERPKQQDSDNSRLQTIPQTPHSMNYIDIR</sequence>
<keyword evidence="4" id="KW-1185">Reference proteome</keyword>
<keyword evidence="1" id="KW-0804">Transcription</keyword>
<comment type="subunit">
    <text evidence="1">Component of the 7-subunit TFIIH core complex.</text>
</comment>
<evidence type="ECO:0000313" key="3">
    <source>
        <dbReference type="EMBL" id="CAK9084046.1"/>
    </source>
</evidence>
<dbReference type="Gene3D" id="3.30.70.1220">
    <property type="entry name" value="TFB5-like"/>
    <property type="match status" value="1"/>
</dbReference>
<dbReference type="InterPro" id="IPR035935">
    <property type="entry name" value="TFB5-like_sf"/>
</dbReference>
<protein>
    <recommendedName>
        <fullName evidence="1">General transcription and DNA repair factor IIH subunit TFB5</fullName>
    </recommendedName>
</protein>
<reference evidence="3 4" key="1">
    <citation type="submission" date="2024-02" db="EMBL/GenBank/DDBJ databases">
        <authorList>
            <person name="Chen Y."/>
            <person name="Shah S."/>
            <person name="Dougan E. K."/>
            <person name="Thang M."/>
            <person name="Chan C."/>
        </authorList>
    </citation>
    <scope>NUCLEOTIDE SEQUENCE [LARGE SCALE GENOMIC DNA]</scope>
</reference>
<organism evidence="3 4">
    <name type="scientific">Durusdinium trenchii</name>
    <dbReference type="NCBI Taxonomy" id="1381693"/>
    <lineage>
        <taxon>Eukaryota</taxon>
        <taxon>Sar</taxon>
        <taxon>Alveolata</taxon>
        <taxon>Dinophyceae</taxon>
        <taxon>Suessiales</taxon>
        <taxon>Symbiodiniaceae</taxon>
        <taxon>Durusdinium</taxon>
    </lineage>
</organism>
<dbReference type="Proteomes" id="UP001642484">
    <property type="component" value="Unassembled WGS sequence"/>
</dbReference>
<evidence type="ECO:0000256" key="1">
    <source>
        <dbReference type="RuleBase" id="RU368032"/>
    </source>
</evidence>
<keyword evidence="1" id="KW-0539">Nucleus</keyword>
<comment type="caution">
    <text evidence="3">The sequence shown here is derived from an EMBL/GenBank/DDBJ whole genome shotgun (WGS) entry which is preliminary data.</text>
</comment>
<keyword evidence="1" id="KW-0227">DNA damage</keyword>
<accession>A0ABP0Q741</accession>
<name>A0ABP0Q741_9DINO</name>
<evidence type="ECO:0000313" key="4">
    <source>
        <dbReference type="Proteomes" id="UP001642484"/>
    </source>
</evidence>
<dbReference type="Pfam" id="PF06331">
    <property type="entry name" value="Tfb5"/>
    <property type="match status" value="1"/>
</dbReference>
<feature type="region of interest" description="Disordered" evidence="2">
    <location>
        <begin position="147"/>
        <end position="190"/>
    </location>
</feature>
<keyword evidence="1" id="KW-0234">DNA repair</keyword>
<feature type="compositionally biased region" description="Basic and acidic residues" evidence="2">
    <location>
        <begin position="155"/>
        <end position="171"/>
    </location>
</feature>
<comment type="similarity">
    <text evidence="1">Belongs to the TFB5 family.</text>
</comment>
<dbReference type="SUPFAM" id="SSF142897">
    <property type="entry name" value="TFB5-like"/>
    <property type="match status" value="1"/>
</dbReference>